<organism evidence="1">
    <name type="scientific">marine sediment metagenome</name>
    <dbReference type="NCBI Taxonomy" id="412755"/>
    <lineage>
        <taxon>unclassified sequences</taxon>
        <taxon>metagenomes</taxon>
        <taxon>ecological metagenomes</taxon>
    </lineage>
</organism>
<proteinExistence type="predicted"/>
<dbReference type="AlphaFoldDB" id="A0A0F8WHR3"/>
<dbReference type="EMBL" id="LAZR01065026">
    <property type="protein sequence ID" value="KKK56372.1"/>
    <property type="molecule type" value="Genomic_DNA"/>
</dbReference>
<comment type="caution">
    <text evidence="1">The sequence shown here is derived from an EMBL/GenBank/DDBJ whole genome shotgun (WGS) entry which is preliminary data.</text>
</comment>
<sequence length="120" mass="13367">MVNNGQVSEDEIENTVDDIPIAAMEAVVTDLPGDYEDEVFAQEVLSLVDSYHKVLAQLRAFRHQGEGVQAEKAHKLSAVLKSQIAGIQYRYPNTVKIYQELASIKAAEMQRVRARLANPL</sequence>
<reference evidence="1" key="1">
    <citation type="journal article" date="2015" name="Nature">
        <title>Complex archaea that bridge the gap between prokaryotes and eukaryotes.</title>
        <authorList>
            <person name="Spang A."/>
            <person name="Saw J.H."/>
            <person name="Jorgensen S.L."/>
            <person name="Zaremba-Niedzwiedzka K."/>
            <person name="Martijn J."/>
            <person name="Lind A.E."/>
            <person name="van Eijk R."/>
            <person name="Schleper C."/>
            <person name="Guy L."/>
            <person name="Ettema T.J."/>
        </authorList>
    </citation>
    <scope>NUCLEOTIDE SEQUENCE</scope>
</reference>
<evidence type="ECO:0000313" key="1">
    <source>
        <dbReference type="EMBL" id="KKK56372.1"/>
    </source>
</evidence>
<name>A0A0F8WHR3_9ZZZZ</name>
<accession>A0A0F8WHR3</accession>
<gene>
    <name evidence="1" type="ORF">LCGC14_3065200</name>
</gene>
<protein>
    <submittedName>
        <fullName evidence="1">Uncharacterized protein</fullName>
    </submittedName>
</protein>